<name>A0A8H8SAB9_9HELO</name>
<keyword evidence="2 5" id="KW-0378">Hydrolase</keyword>
<dbReference type="InterPro" id="IPR027521">
    <property type="entry name" value="Usb1"/>
</dbReference>
<dbReference type="EC" id="3.1.4.-" evidence="5"/>
<dbReference type="PANTHER" id="PTHR13522">
    <property type="entry name" value="U6 SNRNA PHOSPHODIESTERASE 1"/>
    <property type="match status" value="1"/>
</dbReference>
<feature type="compositionally biased region" description="Polar residues" evidence="6">
    <location>
        <begin position="238"/>
        <end position="248"/>
    </location>
</feature>
<evidence type="ECO:0000256" key="2">
    <source>
        <dbReference type="ARBA" id="ARBA00022801"/>
    </source>
</evidence>
<reference evidence="7 8" key="1">
    <citation type="submission" date="2018-05" db="EMBL/GenBank/DDBJ databases">
        <title>Genome sequencing and assembly of the regulated plant pathogen Lachnellula willkommii and related sister species for the development of diagnostic species identification markers.</title>
        <authorList>
            <person name="Giroux E."/>
            <person name="Bilodeau G."/>
        </authorList>
    </citation>
    <scope>NUCLEOTIDE SEQUENCE [LARGE SCALE GENOMIC DNA]</scope>
    <source>
        <strain evidence="7 8">CBS 160.35</strain>
    </source>
</reference>
<dbReference type="HAMAP" id="MF_03040">
    <property type="entry name" value="USB1"/>
    <property type="match status" value="1"/>
</dbReference>
<feature type="compositionally biased region" description="Basic and acidic residues" evidence="6">
    <location>
        <begin position="253"/>
        <end position="265"/>
    </location>
</feature>
<evidence type="ECO:0000256" key="4">
    <source>
        <dbReference type="ARBA" id="ARBA00023242"/>
    </source>
</evidence>
<keyword evidence="8" id="KW-1185">Reference proteome</keyword>
<accession>A0A8H8SAB9</accession>
<feature type="active site" description="Proton donor/acceptor" evidence="5">
    <location>
        <position position="149"/>
    </location>
</feature>
<evidence type="ECO:0000256" key="1">
    <source>
        <dbReference type="ARBA" id="ARBA00022722"/>
    </source>
</evidence>
<keyword evidence="1 5" id="KW-0540">Nuclease</keyword>
<dbReference type="AlphaFoldDB" id="A0A8H8SAB9"/>
<gene>
    <name evidence="7" type="primary">usb1</name>
    <name evidence="5" type="synonym">USB1</name>
    <name evidence="7" type="ORF">LOCC1_G000434</name>
</gene>
<dbReference type="GO" id="GO:1990838">
    <property type="term" value="F:poly(U)-specific exoribonuclease activity, producing 3' uridine cyclic phosphate ends"/>
    <property type="evidence" value="ECO:0007669"/>
    <property type="project" value="UniProtKB-UniRule"/>
</dbReference>
<dbReference type="PANTHER" id="PTHR13522:SF3">
    <property type="entry name" value="U6 SNRNA PHOSPHODIESTERASE 1"/>
    <property type="match status" value="1"/>
</dbReference>
<dbReference type="Gene3D" id="3.90.1140.10">
    <property type="entry name" value="Cyclic phosphodiesterase"/>
    <property type="match status" value="1"/>
</dbReference>
<protein>
    <recommendedName>
        <fullName evidence="5">U6 snRNA phosphodiesterase</fullName>
        <ecNumber evidence="5">3.1.4.-</ecNumber>
    </recommendedName>
</protein>
<comment type="caution">
    <text evidence="7">The sequence shown here is derived from an EMBL/GenBank/DDBJ whole genome shotgun (WGS) entry which is preliminary data.</text>
</comment>
<sequence length="347" mass="38704">MALVDYPSSDEDKHNGNDQDTTTTTTTTSQAATGNLKRKRERERERENENEDENPNGLPPLPSKFHDLYASTSRVSTRDDPSLHGGRKRVTPHIEGNWPTHLYIEWYPANAEYKLLSKLISNLKGLPLEGPSKLHSFLISDLGAPLPLHISLSRPIGFGTEQKDAFVISLGTAMQSSGFRPFEFAFSGLDWVANFENTRWFLILRIQKPEYDSLNKLLHVCNTAVQDYGQPPLYAKASATSTSDNTAKSPKWPKQETSKNRSSAEDSKAYWSNLQDVSGAFHISIAWTLGPPNKDLLALTKSVSTDNFQDVAQIRVNIQEIKAKVGNAVTNMPLHMNIQEATGLFSF</sequence>
<evidence type="ECO:0000313" key="8">
    <source>
        <dbReference type="Proteomes" id="UP000443090"/>
    </source>
</evidence>
<comment type="subcellular location">
    <subcellularLocation>
        <location evidence="5">Nucleus</location>
    </subcellularLocation>
</comment>
<feature type="active site" description="Proton donor/acceptor" evidence="5">
    <location>
        <position position="282"/>
    </location>
</feature>
<feature type="region of interest" description="Disordered" evidence="6">
    <location>
        <begin position="1"/>
        <end position="66"/>
    </location>
</feature>
<keyword evidence="3" id="KW-0456">Lyase</keyword>
<comment type="function">
    <text evidence="5">Phosphodiesterase responsible for the U6 snRNA 3' end processing. Acts as an exoribonuclease (RNase) responsible for trimming the poly(U) tract of the last nucleotides in the pre-U6 snRNA molecule, leading to the formation of mature U6 snRNA.</text>
</comment>
<dbReference type="EMBL" id="QGMI01000005">
    <property type="protein sequence ID" value="TVY49807.1"/>
    <property type="molecule type" value="Genomic_DNA"/>
</dbReference>
<dbReference type="GO" id="GO:0034477">
    <property type="term" value="P:U6 snRNA 3'-end processing"/>
    <property type="evidence" value="ECO:0007669"/>
    <property type="project" value="UniProtKB-UniRule"/>
</dbReference>
<keyword evidence="4 5" id="KW-0539">Nucleus</keyword>
<dbReference type="GO" id="GO:0016829">
    <property type="term" value="F:lyase activity"/>
    <property type="evidence" value="ECO:0007669"/>
    <property type="project" value="UniProtKB-KW"/>
</dbReference>
<dbReference type="Pfam" id="PF09749">
    <property type="entry name" value="HVSL"/>
    <property type="match status" value="1"/>
</dbReference>
<dbReference type="Proteomes" id="UP000443090">
    <property type="component" value="Unassembled WGS sequence"/>
</dbReference>
<proteinExistence type="inferred from homology"/>
<dbReference type="OrthoDB" id="49151at2759"/>
<dbReference type="GO" id="GO:0005634">
    <property type="term" value="C:nucleus"/>
    <property type="evidence" value="ECO:0007669"/>
    <property type="project" value="UniProtKB-SubCell"/>
</dbReference>
<evidence type="ECO:0000313" key="7">
    <source>
        <dbReference type="EMBL" id="TVY49807.1"/>
    </source>
</evidence>
<evidence type="ECO:0000256" key="6">
    <source>
        <dbReference type="SAM" id="MobiDB-lite"/>
    </source>
</evidence>
<feature type="region of interest" description="Disordered" evidence="6">
    <location>
        <begin position="236"/>
        <end position="265"/>
    </location>
</feature>
<evidence type="ECO:0000256" key="5">
    <source>
        <dbReference type="HAMAP-Rule" id="MF_03040"/>
    </source>
</evidence>
<organism evidence="7 8">
    <name type="scientific">Lachnellula occidentalis</name>
    <dbReference type="NCBI Taxonomy" id="215460"/>
    <lineage>
        <taxon>Eukaryota</taxon>
        <taxon>Fungi</taxon>
        <taxon>Dikarya</taxon>
        <taxon>Ascomycota</taxon>
        <taxon>Pezizomycotina</taxon>
        <taxon>Leotiomycetes</taxon>
        <taxon>Helotiales</taxon>
        <taxon>Lachnaceae</taxon>
        <taxon>Lachnellula</taxon>
    </lineage>
</organism>
<evidence type="ECO:0000256" key="3">
    <source>
        <dbReference type="ARBA" id="ARBA00023239"/>
    </source>
</evidence>
<comment type="similarity">
    <text evidence="5">Belongs to the 2H phosphoesterase superfamily. USB1 family.</text>
</comment>